<reference evidence="4" key="1">
    <citation type="journal article" date="2011" name="J. Bacteriol.">
        <title>Complete genome of the cellulolytic ruminal bacterium Ruminococcus albus 7.</title>
        <authorList>
            <person name="Suen G."/>
            <person name="Stevenson D.M."/>
            <person name="Bruce D.C."/>
            <person name="Chertkov O."/>
            <person name="Copeland A."/>
            <person name="Cheng J.F."/>
            <person name="Detter C."/>
            <person name="Detter J.C."/>
            <person name="Goodwin L.A."/>
            <person name="Han C.S."/>
            <person name="Hauser L.J."/>
            <person name="Ivanova N.N."/>
            <person name="Kyrpides N.C."/>
            <person name="Land M.L."/>
            <person name="Lapidus A."/>
            <person name="Lucas S."/>
            <person name="Ovchinnikova G."/>
            <person name="Pitluck S."/>
            <person name="Tapia R."/>
            <person name="Woyke T."/>
            <person name="Boyum J."/>
            <person name="Mead D."/>
            <person name="Weimer P.J."/>
        </authorList>
    </citation>
    <scope>NUCLEOTIDE SEQUENCE [LARGE SCALE GENOMIC DNA]</scope>
    <source>
        <strain evidence="4">ATCC 27210 / DSM 20455 / JCM 14654 / NCDO 2250 / 7</strain>
        <plasmid evidence="4">pRUMAL02</plasmid>
    </source>
</reference>
<accession>E6UKS8</accession>
<dbReference type="InterPro" id="IPR007525">
    <property type="entry name" value="FrhB_FdhB_C"/>
</dbReference>
<evidence type="ECO:0000313" key="4">
    <source>
        <dbReference type="Proteomes" id="UP000006919"/>
    </source>
</evidence>
<dbReference type="KEGG" id="ral:Rumal_3849"/>
<protein>
    <submittedName>
        <fullName evidence="3">Coenzyme F420 hydrogenase/dehydrogenase beta subunit domain protein</fullName>
    </submittedName>
</protein>
<gene>
    <name evidence="3" type="ordered locus">Rumal_3849</name>
</gene>
<feature type="domain" description="Coenzyme F420 hydrogenase/dehydrogenase beta subunit C-terminal" evidence="2">
    <location>
        <begin position="97"/>
        <end position="263"/>
    </location>
</feature>
<dbReference type="RefSeq" id="WP_013483814.1">
    <property type="nucleotide sequence ID" value="NC_014825.1"/>
</dbReference>
<sequence length="323" mass="37287">MNNVLDKYNVPLVFAVKHKDERIRMASRSGGIFTALSDYVLDRNGVVYGCILTDDLLAKHIRATSKEERDRMRGSKYIQSSLGNVFELVEDDLKANKQVLFSGTSCQVAGLQLFLGQEYSNLICVDIVCHGVPSPLIWVNYIKWQEERANSQIDNVDFRNKREFGWAAHVESLYMKNNSRVDSDVFKELFYGHDILRPCCHRCPYKSIMHPGNITIADYWGIQNAAPGFDDNKGVSLVLVNDELGNNMFNAVNDSLDYKECDIEKSLQPPLKAPFPFPDNRYQFWKDFYMQNFDYLAKKYTNFGFINKSKQFAIRLAHKLLRR</sequence>
<dbReference type="Pfam" id="PF04432">
    <property type="entry name" value="FrhB_FdhB_C"/>
    <property type="match status" value="1"/>
</dbReference>
<dbReference type="Pfam" id="PF04422">
    <property type="entry name" value="FrhB_FdhB_N"/>
    <property type="match status" value="1"/>
</dbReference>
<dbReference type="EMBL" id="CP002405">
    <property type="protein sequence ID" value="ADU24274.1"/>
    <property type="molecule type" value="Genomic_DNA"/>
</dbReference>
<dbReference type="AlphaFoldDB" id="E6UKS8"/>
<evidence type="ECO:0000259" key="2">
    <source>
        <dbReference type="Pfam" id="PF04432"/>
    </source>
</evidence>
<name>E6UKS8_RUMA7</name>
<dbReference type="InterPro" id="IPR007516">
    <property type="entry name" value="Co_F420_Hydgase/DH_bsu_N"/>
</dbReference>
<dbReference type="InterPro" id="IPR052977">
    <property type="entry name" value="Polyferredoxin-like_ET"/>
</dbReference>
<evidence type="ECO:0000313" key="3">
    <source>
        <dbReference type="EMBL" id="ADU24274.1"/>
    </source>
</evidence>
<keyword evidence="3" id="KW-0614">Plasmid</keyword>
<dbReference type="PANTHER" id="PTHR43193:SF2">
    <property type="entry name" value="POLYFERREDOXIN PROTEIN FWDF"/>
    <property type="match status" value="1"/>
</dbReference>
<organism evidence="3 4">
    <name type="scientific">Ruminococcus albus (strain ATCC 27210 / DSM 20455 / JCM 14654 / NCDO 2250 / 7)</name>
    <dbReference type="NCBI Taxonomy" id="697329"/>
    <lineage>
        <taxon>Bacteria</taxon>
        <taxon>Bacillati</taxon>
        <taxon>Bacillota</taxon>
        <taxon>Clostridia</taxon>
        <taxon>Eubacteriales</taxon>
        <taxon>Oscillospiraceae</taxon>
        <taxon>Ruminococcus</taxon>
    </lineage>
</organism>
<dbReference type="HOGENOM" id="CLU_037958_1_0_9"/>
<evidence type="ECO:0000259" key="1">
    <source>
        <dbReference type="Pfam" id="PF04422"/>
    </source>
</evidence>
<dbReference type="Proteomes" id="UP000006919">
    <property type="component" value="Plasmid pRUMAL02"/>
</dbReference>
<dbReference type="PANTHER" id="PTHR43193">
    <property type="match status" value="1"/>
</dbReference>
<proteinExistence type="predicted"/>
<feature type="domain" description="Coenzyme F420 hydrogenase/dehydrogenase beta subunit N-terminal" evidence="1">
    <location>
        <begin position="14"/>
        <end position="84"/>
    </location>
</feature>
<geneLocation type="plasmid" evidence="3 4">
    <name>pRUMAL02</name>
</geneLocation>